<dbReference type="InterPro" id="IPR010432">
    <property type="entry name" value="RDD"/>
</dbReference>
<dbReference type="PANTHER" id="PTHR36115">
    <property type="entry name" value="PROLINE-RICH ANTIGEN HOMOLOG-RELATED"/>
    <property type="match status" value="1"/>
</dbReference>
<evidence type="ECO:0000256" key="3">
    <source>
        <dbReference type="ARBA" id="ARBA00022692"/>
    </source>
</evidence>
<evidence type="ECO:0000256" key="2">
    <source>
        <dbReference type="ARBA" id="ARBA00022475"/>
    </source>
</evidence>
<dbReference type="PANTHER" id="PTHR36115:SF4">
    <property type="entry name" value="MEMBRANE PROTEIN"/>
    <property type="match status" value="1"/>
</dbReference>
<sequence length="155" mass="16262">MMAGITYGATVAPDTRVIGRRVLATIIDVVLLGIVASLLTAPGALIEGWGSGQFSDVASGVLFSFGGFAALLVYFAYFTIMEGRYGQTLGKMALGIKVVRETDGQAPGTKAAVLRTLMRIVDSIGSYLVAFVVALVSDKNQRLGDMVAKTVVVRA</sequence>
<evidence type="ECO:0000256" key="4">
    <source>
        <dbReference type="ARBA" id="ARBA00022989"/>
    </source>
</evidence>
<comment type="subcellular location">
    <subcellularLocation>
        <location evidence="1">Cell membrane</location>
        <topology evidence="1">Multi-pass membrane protein</topology>
    </subcellularLocation>
</comment>
<dbReference type="EMBL" id="CADCVM010000010">
    <property type="protein sequence ID" value="CAA9465987.1"/>
    <property type="molecule type" value="Genomic_DNA"/>
</dbReference>
<evidence type="ECO:0000313" key="8">
    <source>
        <dbReference type="EMBL" id="CAA9465987.1"/>
    </source>
</evidence>
<reference evidence="8" key="1">
    <citation type="submission" date="2020-02" db="EMBL/GenBank/DDBJ databases">
        <authorList>
            <person name="Meier V. D."/>
        </authorList>
    </citation>
    <scope>NUCLEOTIDE SEQUENCE</scope>
    <source>
        <strain evidence="8">AVDCRST_MAG05</strain>
    </source>
</reference>
<dbReference type="AlphaFoldDB" id="A0A6J4RDF2"/>
<dbReference type="InterPro" id="IPR051791">
    <property type="entry name" value="Pra-immunoreactive"/>
</dbReference>
<evidence type="ECO:0000259" key="7">
    <source>
        <dbReference type="Pfam" id="PF06271"/>
    </source>
</evidence>
<keyword evidence="2" id="KW-1003">Cell membrane</keyword>
<proteinExistence type="predicted"/>
<accession>A0A6J4RDF2</accession>
<keyword evidence="4 6" id="KW-1133">Transmembrane helix</keyword>
<gene>
    <name evidence="8" type="ORF">AVDCRST_MAG05-52</name>
</gene>
<organism evidence="8">
    <name type="scientific">uncultured Rubrobacteraceae bacterium</name>
    <dbReference type="NCBI Taxonomy" id="349277"/>
    <lineage>
        <taxon>Bacteria</taxon>
        <taxon>Bacillati</taxon>
        <taxon>Actinomycetota</taxon>
        <taxon>Rubrobacteria</taxon>
        <taxon>Rubrobacterales</taxon>
        <taxon>Rubrobacteraceae</taxon>
        <taxon>environmental samples</taxon>
    </lineage>
</organism>
<evidence type="ECO:0000256" key="6">
    <source>
        <dbReference type="SAM" id="Phobius"/>
    </source>
</evidence>
<keyword evidence="5 6" id="KW-0472">Membrane</keyword>
<dbReference type="Pfam" id="PF06271">
    <property type="entry name" value="RDD"/>
    <property type="match status" value="1"/>
</dbReference>
<evidence type="ECO:0000256" key="5">
    <source>
        <dbReference type="ARBA" id="ARBA00023136"/>
    </source>
</evidence>
<name>A0A6J4RDF2_9ACTN</name>
<feature type="domain" description="RDD" evidence="7">
    <location>
        <begin position="18"/>
        <end position="149"/>
    </location>
</feature>
<evidence type="ECO:0000256" key="1">
    <source>
        <dbReference type="ARBA" id="ARBA00004651"/>
    </source>
</evidence>
<keyword evidence="3 6" id="KW-0812">Transmembrane</keyword>
<dbReference type="GO" id="GO:0005886">
    <property type="term" value="C:plasma membrane"/>
    <property type="evidence" value="ECO:0007669"/>
    <property type="project" value="UniProtKB-SubCell"/>
</dbReference>
<protein>
    <recommendedName>
        <fullName evidence="7">RDD domain-containing protein</fullName>
    </recommendedName>
</protein>
<feature type="transmembrane region" description="Helical" evidence="6">
    <location>
        <begin position="57"/>
        <end position="77"/>
    </location>
</feature>
<feature type="transmembrane region" description="Helical" evidence="6">
    <location>
        <begin position="22"/>
        <end position="45"/>
    </location>
</feature>